<dbReference type="EnsemblPlants" id="AET2Gv20855700.43">
    <property type="protein sequence ID" value="AET2Gv20855700.43"/>
    <property type="gene ID" value="AET2Gv20855700"/>
</dbReference>
<organism evidence="2 3">
    <name type="scientific">Aegilops tauschii subsp. strangulata</name>
    <name type="common">Goatgrass</name>
    <dbReference type="NCBI Taxonomy" id="200361"/>
    <lineage>
        <taxon>Eukaryota</taxon>
        <taxon>Viridiplantae</taxon>
        <taxon>Streptophyta</taxon>
        <taxon>Embryophyta</taxon>
        <taxon>Tracheophyta</taxon>
        <taxon>Spermatophyta</taxon>
        <taxon>Magnoliopsida</taxon>
        <taxon>Liliopsida</taxon>
        <taxon>Poales</taxon>
        <taxon>Poaceae</taxon>
        <taxon>BOP clade</taxon>
        <taxon>Pooideae</taxon>
        <taxon>Triticodae</taxon>
        <taxon>Triticeae</taxon>
        <taxon>Triticinae</taxon>
        <taxon>Aegilops</taxon>
    </lineage>
</organism>
<reference evidence="2" key="5">
    <citation type="journal article" date="2021" name="G3 (Bethesda)">
        <title>Aegilops tauschii genome assembly Aet v5.0 features greater sequence contiguity and improved annotation.</title>
        <authorList>
            <person name="Wang L."/>
            <person name="Zhu T."/>
            <person name="Rodriguez J.C."/>
            <person name="Deal K.R."/>
            <person name="Dubcovsky J."/>
            <person name="McGuire P.E."/>
            <person name="Lux T."/>
            <person name="Spannagl M."/>
            <person name="Mayer K.F.X."/>
            <person name="Baldrich P."/>
            <person name="Meyers B.C."/>
            <person name="Huo N."/>
            <person name="Gu Y.Q."/>
            <person name="Zhou H."/>
            <person name="Devos K.M."/>
            <person name="Bennetzen J.L."/>
            <person name="Unver T."/>
            <person name="Budak H."/>
            <person name="Gulick P.J."/>
            <person name="Galiba G."/>
            <person name="Kalapos B."/>
            <person name="Nelson D.R."/>
            <person name="Li P."/>
            <person name="You F.M."/>
            <person name="Luo M.C."/>
            <person name="Dvorak J."/>
        </authorList>
    </citation>
    <scope>NUCLEOTIDE SEQUENCE [LARGE SCALE GENOMIC DNA]</scope>
    <source>
        <strain evidence="2">cv. AL8/78</strain>
    </source>
</reference>
<evidence type="ECO:0000313" key="3">
    <source>
        <dbReference type="Proteomes" id="UP000015105"/>
    </source>
</evidence>
<dbReference type="AlphaFoldDB" id="A0A453CI86"/>
<dbReference type="InterPro" id="IPR011044">
    <property type="entry name" value="Quino_amine_DH_bsu"/>
</dbReference>
<feature type="compositionally biased region" description="Basic and acidic residues" evidence="1">
    <location>
        <begin position="39"/>
        <end position="52"/>
    </location>
</feature>
<reference evidence="3" key="1">
    <citation type="journal article" date="2014" name="Science">
        <title>Ancient hybridizations among the ancestral genomes of bread wheat.</title>
        <authorList>
            <consortium name="International Wheat Genome Sequencing Consortium,"/>
            <person name="Marcussen T."/>
            <person name="Sandve S.R."/>
            <person name="Heier L."/>
            <person name="Spannagl M."/>
            <person name="Pfeifer M."/>
            <person name="Jakobsen K.S."/>
            <person name="Wulff B.B."/>
            <person name="Steuernagel B."/>
            <person name="Mayer K.F."/>
            <person name="Olsen O.A."/>
        </authorList>
    </citation>
    <scope>NUCLEOTIDE SEQUENCE [LARGE SCALE GENOMIC DNA]</scope>
    <source>
        <strain evidence="3">cv. AL8/78</strain>
    </source>
</reference>
<accession>A0A453CI86</accession>
<dbReference type="Gramene" id="AET2Gv20855700.43">
    <property type="protein sequence ID" value="AET2Gv20855700.43"/>
    <property type="gene ID" value="AET2Gv20855700"/>
</dbReference>
<sequence length="62" mass="7059">MKFSKDGRELVVGNSNESICIYDLRANKVTERIHAHVRRLEDGEKGTRERRPSATAAHAQPR</sequence>
<proteinExistence type="predicted"/>
<dbReference type="Proteomes" id="UP000015105">
    <property type="component" value="Chromosome 2D"/>
</dbReference>
<reference evidence="3" key="2">
    <citation type="journal article" date="2017" name="Nat. Plants">
        <title>The Aegilops tauschii genome reveals multiple impacts of transposons.</title>
        <authorList>
            <person name="Zhao G."/>
            <person name="Zou C."/>
            <person name="Li K."/>
            <person name="Wang K."/>
            <person name="Li T."/>
            <person name="Gao L."/>
            <person name="Zhang X."/>
            <person name="Wang H."/>
            <person name="Yang Z."/>
            <person name="Liu X."/>
            <person name="Jiang W."/>
            <person name="Mao L."/>
            <person name="Kong X."/>
            <person name="Jiao Y."/>
            <person name="Jia J."/>
        </authorList>
    </citation>
    <scope>NUCLEOTIDE SEQUENCE [LARGE SCALE GENOMIC DNA]</scope>
    <source>
        <strain evidence="3">cv. AL8/78</strain>
    </source>
</reference>
<feature type="region of interest" description="Disordered" evidence="1">
    <location>
        <begin position="39"/>
        <end position="62"/>
    </location>
</feature>
<dbReference type="SUPFAM" id="SSF50969">
    <property type="entry name" value="YVTN repeat-like/Quinoprotein amine dehydrogenase"/>
    <property type="match status" value="1"/>
</dbReference>
<evidence type="ECO:0000256" key="1">
    <source>
        <dbReference type="SAM" id="MobiDB-lite"/>
    </source>
</evidence>
<evidence type="ECO:0000313" key="2">
    <source>
        <dbReference type="EnsemblPlants" id="AET2Gv20855700.43"/>
    </source>
</evidence>
<evidence type="ECO:0008006" key="4">
    <source>
        <dbReference type="Google" id="ProtNLM"/>
    </source>
</evidence>
<reference evidence="2" key="4">
    <citation type="submission" date="2019-03" db="UniProtKB">
        <authorList>
            <consortium name="EnsemblPlants"/>
        </authorList>
    </citation>
    <scope>IDENTIFICATION</scope>
</reference>
<name>A0A453CI86_AEGTS</name>
<reference evidence="2" key="3">
    <citation type="journal article" date="2017" name="Nature">
        <title>Genome sequence of the progenitor of the wheat D genome Aegilops tauschii.</title>
        <authorList>
            <person name="Luo M.C."/>
            <person name="Gu Y.Q."/>
            <person name="Puiu D."/>
            <person name="Wang H."/>
            <person name="Twardziok S.O."/>
            <person name="Deal K.R."/>
            <person name="Huo N."/>
            <person name="Zhu T."/>
            <person name="Wang L."/>
            <person name="Wang Y."/>
            <person name="McGuire P.E."/>
            <person name="Liu S."/>
            <person name="Long H."/>
            <person name="Ramasamy R.K."/>
            <person name="Rodriguez J.C."/>
            <person name="Van S.L."/>
            <person name="Yuan L."/>
            <person name="Wang Z."/>
            <person name="Xia Z."/>
            <person name="Xiao L."/>
            <person name="Anderson O.D."/>
            <person name="Ouyang S."/>
            <person name="Liang Y."/>
            <person name="Zimin A.V."/>
            <person name="Pertea G."/>
            <person name="Qi P."/>
            <person name="Bennetzen J.L."/>
            <person name="Dai X."/>
            <person name="Dawson M.W."/>
            <person name="Muller H.G."/>
            <person name="Kugler K."/>
            <person name="Rivarola-Duarte L."/>
            <person name="Spannagl M."/>
            <person name="Mayer K.F.X."/>
            <person name="Lu F.H."/>
            <person name="Bevan M.W."/>
            <person name="Leroy P."/>
            <person name="Li P."/>
            <person name="You F.M."/>
            <person name="Sun Q."/>
            <person name="Liu Z."/>
            <person name="Lyons E."/>
            <person name="Wicker T."/>
            <person name="Salzberg S.L."/>
            <person name="Devos K.M."/>
            <person name="Dvorak J."/>
        </authorList>
    </citation>
    <scope>NUCLEOTIDE SEQUENCE [LARGE SCALE GENOMIC DNA]</scope>
    <source>
        <strain evidence="2">cv. AL8/78</strain>
    </source>
</reference>
<protein>
    <recommendedName>
        <fullName evidence="4">Anaphase-promoting complex subunit 4 WD40 domain-containing protein</fullName>
    </recommendedName>
</protein>
<keyword evidence="3" id="KW-1185">Reference proteome</keyword>